<evidence type="ECO:0000256" key="10">
    <source>
        <dbReference type="ARBA" id="ARBA00023303"/>
    </source>
</evidence>
<keyword evidence="10" id="KW-0407">Ion channel</keyword>
<gene>
    <name evidence="16" type="ORF">PEVE_00028459</name>
</gene>
<dbReference type="Pfam" id="PF00620">
    <property type="entry name" value="RhoGAP"/>
    <property type="match status" value="1"/>
</dbReference>
<dbReference type="InterPro" id="IPR001452">
    <property type="entry name" value="SH3_domain"/>
</dbReference>
<evidence type="ECO:0000256" key="9">
    <source>
        <dbReference type="ARBA" id="ARBA00023136"/>
    </source>
</evidence>
<sequence>SSSSGTARKSVTFERTSPVETKADYFFGENTGGSGMYKRIISRCSGNSRFPRVEDMPHFHYDFVDLGEDIQFSLYEGKGGEKRYYNGHSVEEGILLVNVICRGKSWILTRSIDNFRLLDRELHRCLFDRFHSKLKSLQRLQDTDPFSRSHECRQLLQDYLARLSQLADDAMNCSAVLNWFELDNHGNHMLLTDESPINVPGIAAAHVIKRYTAQAADEISLEVGGIISVIDMPPVEESLWWRGKQGFQVGFFPSQCVEVIADKTDGQKTLPGTGTSLHMSPVAKKRGKIVTFLRLFLSSRPSKARLLQSGILKERTFGCDLGEHLAKNNNAEVPLVLVKCSEVIESHGIVDGVYRLSGMSSNIQKLRLAFDGEEAPDLLKECYIRDIHCISSLLKMYFRELPNPLLTYHLYDKFVAAIQITEESERQIAVHHVVQQLPPPHYRTLEYLLRHLAHVASFSPDTGMHAKNLAIVWSPNLLRPMAMDGGGAALLQVNVQAIIIEYLIRNVHVFFDQDAASAVIVANPRYSTGSQDIQAKMDSDPDIAGTLSIGPRMASLSISPPTKLISLEEARARAQSTPSRPTARYMGSKPTDAPHRSQTAVYRSAVDVPTRRKSGEGSISGRKWKGFFNKTKSFDAPAQSETRVQETKQGTYVSVVRETRPQRGVMEGVRHARSAENLSEMPRDPPPRPAVRAKHVRSEANHAVSEIRTSLHQPVTISFVHQPAQERSSTNEGVVPSHVKRHPVLTSFKRVSSDQTVFCSKVEYHPNRTLHRRASTGGEQLEMSVHRQEIHANNEHRPLSVYDNRPVSIYDNEPPNAFRYSSPVFSQNYNSIPEERYRYSSPSSQLSQSSILIPSHQCSTVTVLTGLVNTFKSTIQSNEAPLKTIVAALLLYGVKEFLNDIVFSCPDKNFEIYGSLFIFGPSVFLFCLSLLASTPFWQVATGCCLLRCREQKILWSKTKSGVFVAFMPPVIWIIYAFVEKDYYVCAKLGPLNAALARANSSAERNAINQEFSQARTLSELIAWGLLLGLALVSTLFVTIYRVFMPIDPKLLGERAYHEYEADKAVMLFNEKIKPLAEQDAKQLVDHLFEKHKEKTHEDQIIHIEEELKKIFPRHAGDLSGPFRVETEKPESDSPISTSAVAPSPPRTKRPPTGDVELRPIVYVTHT</sequence>
<keyword evidence="5" id="KW-0343">GTPase activation</keyword>
<dbReference type="Gene3D" id="2.30.30.40">
    <property type="entry name" value="SH3 Domains"/>
    <property type="match status" value="1"/>
</dbReference>
<dbReference type="Pfam" id="PF14798">
    <property type="entry name" value="Ca_hom_mod"/>
    <property type="match status" value="1"/>
</dbReference>
<comment type="similarity">
    <text evidence="2">Belongs to the CALHM family.</text>
</comment>
<evidence type="ECO:0000256" key="5">
    <source>
        <dbReference type="ARBA" id="ARBA00022468"/>
    </source>
</evidence>
<evidence type="ECO:0000259" key="15">
    <source>
        <dbReference type="PROSITE" id="PS50238"/>
    </source>
</evidence>
<evidence type="ECO:0000313" key="17">
    <source>
        <dbReference type="Proteomes" id="UP001159427"/>
    </source>
</evidence>
<dbReference type="CDD" id="cd11835">
    <property type="entry name" value="SH3_ARHGAP32_33"/>
    <property type="match status" value="1"/>
</dbReference>
<feature type="transmembrane region" description="Helical" evidence="13">
    <location>
        <begin position="912"/>
        <end position="939"/>
    </location>
</feature>
<feature type="transmembrane region" description="Helical" evidence="13">
    <location>
        <begin position="1020"/>
        <end position="1043"/>
    </location>
</feature>
<feature type="domain" description="Rho-GAP" evidence="15">
    <location>
        <begin position="319"/>
        <end position="511"/>
    </location>
</feature>
<keyword evidence="8" id="KW-0406">Ion transport</keyword>
<comment type="subcellular location">
    <subcellularLocation>
        <location evidence="1">Membrane</location>
        <topology evidence="1">Multi-pass membrane protein</topology>
    </subcellularLocation>
</comment>
<evidence type="ECO:0000256" key="1">
    <source>
        <dbReference type="ARBA" id="ARBA00004141"/>
    </source>
</evidence>
<evidence type="ECO:0000256" key="11">
    <source>
        <dbReference type="PROSITE-ProRule" id="PRU00192"/>
    </source>
</evidence>
<reference evidence="16 17" key="1">
    <citation type="submission" date="2022-05" db="EMBL/GenBank/DDBJ databases">
        <authorList>
            <consortium name="Genoscope - CEA"/>
            <person name="William W."/>
        </authorList>
    </citation>
    <scope>NUCLEOTIDE SEQUENCE [LARGE SCALE GENOMIC DNA]</scope>
</reference>
<feature type="region of interest" description="Disordered" evidence="12">
    <location>
        <begin position="572"/>
        <end position="600"/>
    </location>
</feature>
<protein>
    <submittedName>
        <fullName evidence="16">Uncharacterized protein</fullName>
    </submittedName>
</protein>
<evidence type="ECO:0000256" key="13">
    <source>
        <dbReference type="SAM" id="Phobius"/>
    </source>
</evidence>
<comment type="caution">
    <text evidence="16">The sequence shown here is derived from an EMBL/GenBank/DDBJ whole genome shotgun (WGS) entry which is preliminary data.</text>
</comment>
<dbReference type="PROSITE" id="PS50238">
    <property type="entry name" value="RHOGAP"/>
    <property type="match status" value="1"/>
</dbReference>
<evidence type="ECO:0000256" key="6">
    <source>
        <dbReference type="ARBA" id="ARBA00022692"/>
    </source>
</evidence>
<feature type="region of interest" description="Disordered" evidence="12">
    <location>
        <begin position="1118"/>
        <end position="1158"/>
    </location>
</feature>
<evidence type="ECO:0000256" key="4">
    <source>
        <dbReference type="ARBA" id="ARBA00022448"/>
    </source>
</evidence>
<dbReference type="InterPro" id="IPR029569">
    <property type="entry name" value="CALHM"/>
</dbReference>
<dbReference type="InterPro" id="IPR036028">
    <property type="entry name" value="SH3-like_dom_sf"/>
</dbReference>
<dbReference type="EMBL" id="CALNXI010000395">
    <property type="protein sequence ID" value="CAH3026245.1"/>
    <property type="molecule type" value="Genomic_DNA"/>
</dbReference>
<dbReference type="Pfam" id="PF14604">
    <property type="entry name" value="SH3_9"/>
    <property type="match status" value="1"/>
</dbReference>
<dbReference type="SMART" id="SM00326">
    <property type="entry name" value="SH3"/>
    <property type="match status" value="1"/>
</dbReference>
<evidence type="ECO:0000256" key="2">
    <source>
        <dbReference type="ARBA" id="ARBA00008497"/>
    </source>
</evidence>
<dbReference type="Gene3D" id="1.10.555.10">
    <property type="entry name" value="Rho GTPase activation protein"/>
    <property type="match status" value="1"/>
</dbReference>
<dbReference type="PANTHER" id="PTHR15729">
    <property type="entry name" value="CDC42 GTPASE-ACTIVATING PROTEIN"/>
    <property type="match status" value="1"/>
</dbReference>
<evidence type="ECO:0000256" key="8">
    <source>
        <dbReference type="ARBA" id="ARBA00023065"/>
    </source>
</evidence>
<keyword evidence="6 13" id="KW-0812">Transmembrane</keyword>
<dbReference type="SUPFAM" id="SSF50044">
    <property type="entry name" value="SH3-domain"/>
    <property type="match status" value="1"/>
</dbReference>
<proteinExistence type="inferred from homology"/>
<dbReference type="InterPro" id="IPR000198">
    <property type="entry name" value="RhoGAP_dom"/>
</dbReference>
<keyword evidence="4" id="KW-0813">Transport</keyword>
<keyword evidence="3 11" id="KW-0728">SH3 domain</keyword>
<feature type="non-terminal residue" evidence="16">
    <location>
        <position position="1"/>
    </location>
</feature>
<dbReference type="InterPro" id="IPR008936">
    <property type="entry name" value="Rho_GTPase_activation_prot"/>
</dbReference>
<keyword evidence="9 13" id="KW-0472">Membrane</keyword>
<dbReference type="PROSITE" id="PS50002">
    <property type="entry name" value="SH3"/>
    <property type="match status" value="1"/>
</dbReference>
<dbReference type="PANTHER" id="PTHR15729:SF10">
    <property type="entry name" value="GTPASE-ACTIVATING PROTEIN CDGAPR"/>
    <property type="match status" value="1"/>
</dbReference>
<evidence type="ECO:0000259" key="14">
    <source>
        <dbReference type="PROSITE" id="PS50002"/>
    </source>
</evidence>
<evidence type="ECO:0000256" key="3">
    <source>
        <dbReference type="ARBA" id="ARBA00022443"/>
    </source>
</evidence>
<feature type="domain" description="SH3" evidence="14">
    <location>
        <begin position="200"/>
        <end position="262"/>
    </location>
</feature>
<feature type="transmembrane region" description="Helical" evidence="13">
    <location>
        <begin position="960"/>
        <end position="978"/>
    </location>
</feature>
<dbReference type="Proteomes" id="UP001159427">
    <property type="component" value="Unassembled WGS sequence"/>
</dbReference>
<accession>A0ABN8MEC1</accession>
<evidence type="ECO:0000256" key="7">
    <source>
        <dbReference type="ARBA" id="ARBA00022989"/>
    </source>
</evidence>
<evidence type="ECO:0000256" key="12">
    <source>
        <dbReference type="SAM" id="MobiDB-lite"/>
    </source>
</evidence>
<dbReference type="SMART" id="SM00324">
    <property type="entry name" value="RhoGAP"/>
    <property type="match status" value="1"/>
</dbReference>
<evidence type="ECO:0000313" key="16">
    <source>
        <dbReference type="EMBL" id="CAH3026245.1"/>
    </source>
</evidence>
<keyword evidence="7 13" id="KW-1133">Transmembrane helix</keyword>
<dbReference type="InterPro" id="IPR051576">
    <property type="entry name" value="PX-Rho_GAP"/>
</dbReference>
<name>A0ABN8MEC1_9CNID</name>
<organism evidence="16 17">
    <name type="scientific">Porites evermanni</name>
    <dbReference type="NCBI Taxonomy" id="104178"/>
    <lineage>
        <taxon>Eukaryota</taxon>
        <taxon>Metazoa</taxon>
        <taxon>Cnidaria</taxon>
        <taxon>Anthozoa</taxon>
        <taxon>Hexacorallia</taxon>
        <taxon>Scleractinia</taxon>
        <taxon>Fungiina</taxon>
        <taxon>Poritidae</taxon>
        <taxon>Porites</taxon>
    </lineage>
</organism>
<dbReference type="SUPFAM" id="SSF48350">
    <property type="entry name" value="GTPase activation domain, GAP"/>
    <property type="match status" value="1"/>
</dbReference>
<keyword evidence="17" id="KW-1185">Reference proteome</keyword>